<dbReference type="GO" id="GO:0071949">
    <property type="term" value="F:FAD binding"/>
    <property type="evidence" value="ECO:0007669"/>
    <property type="project" value="InterPro"/>
</dbReference>
<evidence type="ECO:0000313" key="7">
    <source>
        <dbReference type="EMBL" id="GJJ71827.1"/>
    </source>
</evidence>
<protein>
    <recommendedName>
        <fullName evidence="6">FAD-binding domain-containing protein</fullName>
    </recommendedName>
</protein>
<dbReference type="PRINTS" id="PR00420">
    <property type="entry name" value="RNGMNOXGNASE"/>
</dbReference>
<dbReference type="AlphaFoldDB" id="A0A9P3LVA3"/>
<gene>
    <name evidence="7" type="ORF">EMPS_04184</name>
</gene>
<evidence type="ECO:0000256" key="4">
    <source>
        <dbReference type="ARBA" id="ARBA00023002"/>
    </source>
</evidence>
<dbReference type="InterPro" id="IPR050562">
    <property type="entry name" value="FAD_mOase_fung"/>
</dbReference>
<evidence type="ECO:0000313" key="8">
    <source>
        <dbReference type="Proteomes" id="UP000827284"/>
    </source>
</evidence>
<evidence type="ECO:0000256" key="5">
    <source>
        <dbReference type="SAM" id="MobiDB-lite"/>
    </source>
</evidence>
<keyword evidence="4" id="KW-0560">Oxidoreductase</keyword>
<keyword evidence="2" id="KW-0285">Flavoprotein</keyword>
<dbReference type="OrthoDB" id="655030at2759"/>
<name>A0A9P3LVA3_9FUNG</name>
<dbReference type="PANTHER" id="PTHR47356">
    <property type="entry name" value="FAD-DEPENDENT MONOOXYGENASE ASQG-RELATED"/>
    <property type="match status" value="1"/>
</dbReference>
<dbReference type="PANTHER" id="PTHR47356:SF2">
    <property type="entry name" value="FAD-BINDING DOMAIN-CONTAINING PROTEIN-RELATED"/>
    <property type="match status" value="1"/>
</dbReference>
<keyword evidence="3" id="KW-0274">FAD</keyword>
<dbReference type="Gene3D" id="3.50.50.60">
    <property type="entry name" value="FAD/NAD(P)-binding domain"/>
    <property type="match status" value="1"/>
</dbReference>
<dbReference type="InterPro" id="IPR002938">
    <property type="entry name" value="FAD-bd"/>
</dbReference>
<comment type="caution">
    <text evidence="7">The sequence shown here is derived from an EMBL/GenBank/DDBJ whole genome shotgun (WGS) entry which is preliminary data.</text>
</comment>
<reference evidence="7" key="1">
    <citation type="submission" date="2021-11" db="EMBL/GenBank/DDBJ databases">
        <authorList>
            <person name="Herlambang A."/>
            <person name="Guo Y."/>
            <person name="Takashima Y."/>
            <person name="Nishizawa T."/>
        </authorList>
    </citation>
    <scope>NUCLEOTIDE SEQUENCE</scope>
    <source>
        <strain evidence="7">E1425</strain>
    </source>
</reference>
<sequence length="462" mass="51913">MSTPTSPKILIAGGGIGGLFMGILLEKAGLDYQIFESNTEFLPLGAACGLSYNIMAAVDQLGMLEDLKKISTTVEINTIFKQDMEVIREIRLRENKLGTGYDTLVTSRPEFHALLLSHVPKEKIHMGKKIVSLQQDLETVTITCEDKSTYTGDLLIGADGAYSDVRKAMYKDMEKDGMTPKIKVDEPQIHIMSYLGVAENLDPANYEGLGEEESHSDTIIGEGRGETWRYFTATDNRVCWRFDYQSNSMTPEDIEAWKNSDYLAFPKESINPDFRKYELAIMGNLGQMFDATPKERLSKVVLEENVPQSWYHKRTVLIGDAAHRVLPNFGALNAILDAIILSNALYEMPNANHKNITRAFEEFYAERFPTDERDLSPKQQSATILAGKTWLDTAGRFLLMKMVPKYFKERSLEYICQYRPQVTFLPKIESKGTVQSTPQRPSKKYAALVKSQGSTSTSATAV</sequence>
<dbReference type="GO" id="GO:0004497">
    <property type="term" value="F:monooxygenase activity"/>
    <property type="evidence" value="ECO:0007669"/>
    <property type="project" value="InterPro"/>
</dbReference>
<dbReference type="SUPFAM" id="SSF51905">
    <property type="entry name" value="FAD/NAD(P)-binding domain"/>
    <property type="match status" value="1"/>
</dbReference>
<dbReference type="Pfam" id="PF01494">
    <property type="entry name" value="FAD_binding_3"/>
    <property type="match status" value="1"/>
</dbReference>
<evidence type="ECO:0000259" key="6">
    <source>
        <dbReference type="Pfam" id="PF01494"/>
    </source>
</evidence>
<feature type="domain" description="FAD-binding" evidence="6">
    <location>
        <begin position="8"/>
        <end position="177"/>
    </location>
</feature>
<dbReference type="InterPro" id="IPR036188">
    <property type="entry name" value="FAD/NAD-bd_sf"/>
</dbReference>
<keyword evidence="8" id="KW-1185">Reference proteome</keyword>
<feature type="compositionally biased region" description="Polar residues" evidence="5">
    <location>
        <begin position="451"/>
        <end position="462"/>
    </location>
</feature>
<accession>A0A9P3LVA3</accession>
<organism evidence="7 8">
    <name type="scientific">Entomortierella parvispora</name>
    <dbReference type="NCBI Taxonomy" id="205924"/>
    <lineage>
        <taxon>Eukaryota</taxon>
        <taxon>Fungi</taxon>
        <taxon>Fungi incertae sedis</taxon>
        <taxon>Mucoromycota</taxon>
        <taxon>Mortierellomycotina</taxon>
        <taxon>Mortierellomycetes</taxon>
        <taxon>Mortierellales</taxon>
        <taxon>Mortierellaceae</taxon>
        <taxon>Entomortierella</taxon>
    </lineage>
</organism>
<evidence type="ECO:0000256" key="1">
    <source>
        <dbReference type="ARBA" id="ARBA00007992"/>
    </source>
</evidence>
<proteinExistence type="inferred from homology"/>
<evidence type="ECO:0000256" key="2">
    <source>
        <dbReference type="ARBA" id="ARBA00022630"/>
    </source>
</evidence>
<feature type="region of interest" description="Disordered" evidence="5">
    <location>
        <begin position="431"/>
        <end position="462"/>
    </location>
</feature>
<reference evidence="7" key="2">
    <citation type="journal article" date="2022" name="Microbiol. Resour. Announc.">
        <title>Whole-Genome Sequence of Entomortierella parvispora E1425, a Mucoromycotan Fungus Associated with Burkholderiaceae-Related Endosymbiotic Bacteria.</title>
        <authorList>
            <person name="Herlambang A."/>
            <person name="Guo Y."/>
            <person name="Takashima Y."/>
            <person name="Narisawa K."/>
            <person name="Ohta H."/>
            <person name="Nishizawa T."/>
        </authorList>
    </citation>
    <scope>NUCLEOTIDE SEQUENCE</scope>
    <source>
        <strain evidence="7">E1425</strain>
    </source>
</reference>
<evidence type="ECO:0000256" key="3">
    <source>
        <dbReference type="ARBA" id="ARBA00022827"/>
    </source>
</evidence>
<dbReference type="Proteomes" id="UP000827284">
    <property type="component" value="Unassembled WGS sequence"/>
</dbReference>
<dbReference type="EMBL" id="BQFW01000006">
    <property type="protein sequence ID" value="GJJ71827.1"/>
    <property type="molecule type" value="Genomic_DNA"/>
</dbReference>
<comment type="similarity">
    <text evidence="1">Belongs to the paxM FAD-dependent monooxygenase family.</text>
</comment>